<comment type="caution">
    <text evidence="9">The sequence shown here is derived from an EMBL/GenBank/DDBJ whole genome shotgun (WGS) entry which is preliminary data.</text>
</comment>
<feature type="binding site" evidence="7">
    <location>
        <position position="78"/>
    </location>
    <ligand>
        <name>substrate</name>
    </ligand>
</feature>
<dbReference type="PIRSF" id="PIRSF016020">
    <property type="entry name" value="PHexose_mutarotase"/>
    <property type="match status" value="1"/>
</dbReference>
<feature type="binding site" evidence="7">
    <location>
        <position position="108"/>
    </location>
    <ligand>
        <name>substrate</name>
    </ligand>
</feature>
<feature type="active site" evidence="6">
    <location>
        <position position="291"/>
    </location>
</feature>
<evidence type="ECO:0000313" key="9">
    <source>
        <dbReference type="EMBL" id="KZZ90788.1"/>
    </source>
</evidence>
<evidence type="ECO:0000256" key="1">
    <source>
        <dbReference type="ARBA" id="ARBA00001096"/>
    </source>
</evidence>
<evidence type="ECO:0000256" key="6">
    <source>
        <dbReference type="PIRSR" id="PIRSR016020-1"/>
    </source>
</evidence>
<dbReference type="EMBL" id="AZGY01000020">
    <property type="protein sequence ID" value="KZZ90788.1"/>
    <property type="molecule type" value="Genomic_DNA"/>
</dbReference>
<name>A0A167Y2L5_9HYPO</name>
<proteinExistence type="inferred from homology"/>
<dbReference type="GO" id="GO:0005975">
    <property type="term" value="P:carbohydrate metabolic process"/>
    <property type="evidence" value="ECO:0007669"/>
    <property type="project" value="InterPro"/>
</dbReference>
<dbReference type="GO" id="GO:0047938">
    <property type="term" value="F:glucose-6-phosphate 1-epimerase activity"/>
    <property type="evidence" value="ECO:0007669"/>
    <property type="project" value="UniProtKB-UniRule"/>
</dbReference>
<dbReference type="PANTHER" id="PTHR11122">
    <property type="entry name" value="APOSPORY-ASSOCIATED PROTEIN C-RELATED"/>
    <property type="match status" value="1"/>
</dbReference>
<evidence type="ECO:0000256" key="3">
    <source>
        <dbReference type="ARBA" id="ARBA00012083"/>
    </source>
</evidence>
<dbReference type="InterPro" id="IPR008183">
    <property type="entry name" value="Aldose_1/G6P_1-epimerase"/>
</dbReference>
<feature type="active site" evidence="6">
    <location>
        <position position="184"/>
    </location>
</feature>
<dbReference type="Proteomes" id="UP000078544">
    <property type="component" value="Unassembled WGS sequence"/>
</dbReference>
<reference evidence="9 10" key="1">
    <citation type="journal article" date="2016" name="Genome Biol. Evol.">
        <title>Divergent and convergent evolution of fungal pathogenicity.</title>
        <authorList>
            <person name="Shang Y."/>
            <person name="Xiao G."/>
            <person name="Zheng P."/>
            <person name="Cen K."/>
            <person name="Zhan S."/>
            <person name="Wang C."/>
        </authorList>
    </citation>
    <scope>NUCLEOTIDE SEQUENCE [LARGE SCALE GENOMIC DNA]</scope>
    <source>
        <strain evidence="9 10">RCEF 2490</strain>
    </source>
</reference>
<keyword evidence="4 5" id="KW-0413">Isomerase</keyword>
<dbReference type="GO" id="GO:0030246">
    <property type="term" value="F:carbohydrate binding"/>
    <property type="evidence" value="ECO:0007669"/>
    <property type="project" value="UniProtKB-UniRule"/>
</dbReference>
<comment type="catalytic activity">
    <reaction evidence="1">
        <text>alpha-D-glucose 6-phosphate = beta-D-glucose 6-phosphate</text>
        <dbReference type="Rhea" id="RHEA:16249"/>
        <dbReference type="ChEBI" id="CHEBI:58225"/>
        <dbReference type="ChEBI" id="CHEBI:58247"/>
        <dbReference type="EC" id="5.1.3.15"/>
    </reaction>
</comment>
<dbReference type="AlphaFoldDB" id="A0A167Y2L5"/>
<accession>A0A167Y2L5</accession>
<evidence type="ECO:0000256" key="2">
    <source>
        <dbReference type="ARBA" id="ARBA00005866"/>
    </source>
</evidence>
<dbReference type="Gene3D" id="2.70.98.10">
    <property type="match status" value="1"/>
</dbReference>
<feature type="binding site" evidence="7">
    <location>
        <position position="103"/>
    </location>
    <ligand>
        <name>substrate</name>
    </ligand>
</feature>
<protein>
    <recommendedName>
        <fullName evidence="3 5">Glucose-6-phosphate 1-epimerase</fullName>
        <ecNumber evidence="3 5">5.1.3.15</ecNumber>
    </recommendedName>
</protein>
<dbReference type="InterPro" id="IPR014718">
    <property type="entry name" value="GH-type_carb-bd"/>
</dbReference>
<evidence type="ECO:0000256" key="8">
    <source>
        <dbReference type="SAM" id="MobiDB-lite"/>
    </source>
</evidence>
<comment type="similarity">
    <text evidence="2 5">Belongs to the glucose-6-phosphate 1-epimerase family.</text>
</comment>
<dbReference type="InterPro" id="IPR011013">
    <property type="entry name" value="Gal_mutarotase_sf_dom"/>
</dbReference>
<dbReference type="EC" id="5.1.3.15" evidence="3 5"/>
<dbReference type="STRING" id="1081109.A0A167Y2L5"/>
<evidence type="ECO:0000256" key="7">
    <source>
        <dbReference type="PIRSR" id="PIRSR016020-2"/>
    </source>
</evidence>
<dbReference type="OrthoDB" id="1659429at2759"/>
<keyword evidence="10" id="KW-1185">Reference proteome</keyword>
<dbReference type="GO" id="GO:0005737">
    <property type="term" value="C:cytoplasm"/>
    <property type="evidence" value="ECO:0007669"/>
    <property type="project" value="TreeGrafter"/>
</dbReference>
<dbReference type="PANTHER" id="PTHR11122:SF13">
    <property type="entry name" value="GLUCOSE-6-PHOSPHATE 1-EPIMERASE"/>
    <property type="match status" value="1"/>
</dbReference>
<evidence type="ECO:0000256" key="5">
    <source>
        <dbReference type="PIRNR" id="PIRNR016020"/>
    </source>
</evidence>
<comment type="function">
    <text evidence="5">Catalyzes the interconversion between the alpha and beta anomers from at least three hexose 6-phosphate sugars (Glc6P, Gal6P, and Man6P).</text>
</comment>
<dbReference type="InterPro" id="IPR025532">
    <property type="entry name" value="G6P_1-epimerase"/>
</dbReference>
<organism evidence="9 10">
    <name type="scientific">Moelleriella libera RCEF 2490</name>
    <dbReference type="NCBI Taxonomy" id="1081109"/>
    <lineage>
        <taxon>Eukaryota</taxon>
        <taxon>Fungi</taxon>
        <taxon>Dikarya</taxon>
        <taxon>Ascomycota</taxon>
        <taxon>Pezizomycotina</taxon>
        <taxon>Sordariomycetes</taxon>
        <taxon>Hypocreomycetidae</taxon>
        <taxon>Hypocreales</taxon>
        <taxon>Clavicipitaceae</taxon>
        <taxon>Moelleriella</taxon>
    </lineage>
</organism>
<dbReference type="CDD" id="cd09020">
    <property type="entry name" value="D-hex-6-P-epi_like"/>
    <property type="match status" value="1"/>
</dbReference>
<gene>
    <name evidence="9" type="ORF">AAL_07014</name>
</gene>
<evidence type="ECO:0000256" key="4">
    <source>
        <dbReference type="ARBA" id="ARBA00023235"/>
    </source>
</evidence>
<sequence>MVDRPNKPSALATTPGLPPQPQVSISDDKARVSAVLPSGESVEVLLFGATVLSWKDAAGDEKLWLSKDAVLDGSKGVRGGIPLVFPIFGPASSDHAPTSKLPQHGFARTARWEFLGRSTSEGSSSSVKLDFGLSADSITDSIKASWPYKFGLLYSVTLDRESLNTTLVVTNDGDKPFDFQMLLHTYLSVKDISTIQIGGLEESMYIDKVDNASQKQQPSSALTFSAETDRIYTPAKGPKNPITVSDAGSVQYRLIRDNLDQIVVWNPWSEKAQAMADFSPNEGYKNMVCVEAGSVNGWQRLDKGDAFEGAQTIHLP</sequence>
<dbReference type="SUPFAM" id="SSF74650">
    <property type="entry name" value="Galactose mutarotase-like"/>
    <property type="match status" value="1"/>
</dbReference>
<feature type="region of interest" description="Disordered" evidence="8">
    <location>
        <begin position="1"/>
        <end position="25"/>
    </location>
</feature>
<evidence type="ECO:0000313" key="10">
    <source>
        <dbReference type="Proteomes" id="UP000078544"/>
    </source>
</evidence>
<dbReference type="Pfam" id="PF01263">
    <property type="entry name" value="Aldose_epim"/>
    <property type="match status" value="1"/>
</dbReference>